<accession>A0AA38JDA3</accession>
<feature type="domain" description="Glucose-methanol-choline oxidoreductase N-terminal" evidence="8">
    <location>
        <begin position="296"/>
        <end position="310"/>
    </location>
</feature>
<sequence length="598" mass="65876">MSLITDLAKVATTDATRREAEYDFIIVGGGTAGCVLASRLSENKATRVLLVETGGSGKTIPFTQTPAAYAQLFRTEHAYQLYTDPQEGLGGKTKFWPRGKLLGGSSSINAQIAHYGSPEDYDEWATITNDKTWSWNEFGRQVILPADPAHPQVDNSLRGSDGPTRVGYFNYSTRFGQDFIKSSQALGVPFCADFDNGKGTLGVNRVSKSRYWKLSSLTPLTYIDEKATRVSTETAYLTSQVLARTNLKVVTGVKVTKLVLDSSTGRPKAVGVQMQSTQGGTTYYAFTTKDVILAAGAIHTPHILMLSGIGPASQLRQHNIPVVKNFEQVGAHLQDHPVFDIHLKDKLQLAPVFLMPKGLTQNFRYVLATLQYLLFHTGPLAINWGETAAFIRTDDPNLFPRKDYPDKLHDTTSGPDSPDIEIFCTPLSYKDHGGFIFDEYTVATHVVLLRPSSEGFVSLKSSDPWTDPSVDPKYLQVNHDVERILRGIRFALQIQKTEPMASHIDFEDPTFDGKLNDYSDDRLKQEIAERLETLYHPMGTCRMSASEDQGVVDSELKVHGVDGLRICDASVFPSMVSGIVSGNSDGGEIGRRPSKPIK</sequence>
<evidence type="ECO:0000256" key="3">
    <source>
        <dbReference type="ARBA" id="ARBA00022630"/>
    </source>
</evidence>
<dbReference type="PANTHER" id="PTHR11552">
    <property type="entry name" value="GLUCOSE-METHANOL-CHOLINE GMC OXIDOREDUCTASE"/>
    <property type="match status" value="1"/>
</dbReference>
<gene>
    <name evidence="9" type="ORF">DFJ43DRAFT_1157926</name>
</gene>
<dbReference type="SUPFAM" id="SSF54373">
    <property type="entry name" value="FAD-linked reductases, C-terminal domain"/>
    <property type="match status" value="1"/>
</dbReference>
<evidence type="ECO:0000259" key="8">
    <source>
        <dbReference type="PROSITE" id="PS00624"/>
    </source>
</evidence>
<evidence type="ECO:0000313" key="10">
    <source>
        <dbReference type="Proteomes" id="UP001176059"/>
    </source>
</evidence>
<reference evidence="9" key="2">
    <citation type="journal article" date="2023" name="Proc. Natl. Acad. Sci. U.S.A.">
        <title>A global phylogenomic analysis of the shiitake genus Lentinula.</title>
        <authorList>
            <person name="Sierra-Patev S."/>
            <person name="Min B."/>
            <person name="Naranjo-Ortiz M."/>
            <person name="Looney B."/>
            <person name="Konkel Z."/>
            <person name="Slot J.C."/>
            <person name="Sakamoto Y."/>
            <person name="Steenwyk J.L."/>
            <person name="Rokas A."/>
            <person name="Carro J."/>
            <person name="Camarero S."/>
            <person name="Ferreira P."/>
            <person name="Molpeceres G."/>
            <person name="Ruiz-Duenas F.J."/>
            <person name="Serrano A."/>
            <person name="Henrissat B."/>
            <person name="Drula E."/>
            <person name="Hughes K.W."/>
            <person name="Mata J.L."/>
            <person name="Ishikawa N.K."/>
            <person name="Vargas-Isla R."/>
            <person name="Ushijima S."/>
            <person name="Smith C.A."/>
            <person name="Donoghue J."/>
            <person name="Ahrendt S."/>
            <person name="Andreopoulos W."/>
            <person name="He G."/>
            <person name="LaButti K."/>
            <person name="Lipzen A."/>
            <person name="Ng V."/>
            <person name="Riley R."/>
            <person name="Sandor L."/>
            <person name="Barry K."/>
            <person name="Martinez A.T."/>
            <person name="Xiao Y."/>
            <person name="Gibbons J.G."/>
            <person name="Terashima K."/>
            <person name="Grigoriev I.V."/>
            <person name="Hibbett D."/>
        </authorList>
    </citation>
    <scope>NUCLEOTIDE SEQUENCE</scope>
    <source>
        <strain evidence="9">ET3784</strain>
    </source>
</reference>
<dbReference type="GO" id="GO:0016614">
    <property type="term" value="F:oxidoreductase activity, acting on CH-OH group of donors"/>
    <property type="evidence" value="ECO:0007669"/>
    <property type="project" value="InterPro"/>
</dbReference>
<keyword evidence="3 6" id="KW-0285">Flavoprotein</keyword>
<protein>
    <recommendedName>
        <fullName evidence="7 8">Glucose-methanol-choline oxidoreductase N-terminal domain-containing protein</fullName>
    </recommendedName>
</protein>
<keyword evidence="10" id="KW-1185">Reference proteome</keyword>
<dbReference type="EMBL" id="JANVFO010000050">
    <property type="protein sequence ID" value="KAJ3724228.1"/>
    <property type="molecule type" value="Genomic_DNA"/>
</dbReference>
<dbReference type="AlphaFoldDB" id="A0AA38JDA3"/>
<dbReference type="Gene3D" id="3.50.50.60">
    <property type="entry name" value="FAD/NAD(P)-binding domain"/>
    <property type="match status" value="1"/>
</dbReference>
<comment type="cofactor">
    <cofactor evidence="1 5">
        <name>FAD</name>
        <dbReference type="ChEBI" id="CHEBI:57692"/>
    </cofactor>
</comment>
<dbReference type="Gene3D" id="3.30.560.10">
    <property type="entry name" value="Glucose Oxidase, domain 3"/>
    <property type="match status" value="1"/>
</dbReference>
<dbReference type="Pfam" id="PF00732">
    <property type="entry name" value="GMC_oxred_N"/>
    <property type="match status" value="1"/>
</dbReference>
<keyword evidence="4 5" id="KW-0274">FAD</keyword>
<proteinExistence type="inferred from homology"/>
<reference evidence="9" key="1">
    <citation type="submission" date="2022-08" db="EMBL/GenBank/DDBJ databases">
        <authorList>
            <consortium name="DOE Joint Genome Institute"/>
            <person name="Min B."/>
            <person name="Sierra-Patev S."/>
            <person name="Naranjo-Ortiz M."/>
            <person name="Looney B."/>
            <person name="Konkel Z."/>
            <person name="Slot J.C."/>
            <person name="Sakamoto Y."/>
            <person name="Steenwyk J.L."/>
            <person name="Rokas A."/>
            <person name="Carro J."/>
            <person name="Camarero S."/>
            <person name="Ferreira P."/>
            <person name="Molpeceres G."/>
            <person name="Ruiz-duenas F.J."/>
            <person name="Serrano A."/>
            <person name="Henrissat B."/>
            <person name="Drula E."/>
            <person name="Hughes K.W."/>
            <person name="Mata J.L."/>
            <person name="Ishikawa N.K."/>
            <person name="Vargas-Isla R."/>
            <person name="Ushijima S."/>
            <person name="Smith C.A."/>
            <person name="Ahrendt S."/>
            <person name="Andreopoulos W."/>
            <person name="He G."/>
            <person name="LaButti K."/>
            <person name="Lipzen A."/>
            <person name="Ng V."/>
            <person name="Riley R."/>
            <person name="Sandor L."/>
            <person name="Barry K."/>
            <person name="Martinez A.T."/>
            <person name="Xiao Y."/>
            <person name="Gibbons J.G."/>
            <person name="Terashima K."/>
            <person name="Hibbett D.S."/>
            <person name="Grigoriev I.V."/>
        </authorList>
    </citation>
    <scope>NUCLEOTIDE SEQUENCE</scope>
    <source>
        <strain evidence="9">ET3784</strain>
    </source>
</reference>
<dbReference type="Proteomes" id="UP001176059">
    <property type="component" value="Unassembled WGS sequence"/>
</dbReference>
<dbReference type="SUPFAM" id="SSF51905">
    <property type="entry name" value="FAD/NAD(P)-binding domain"/>
    <property type="match status" value="1"/>
</dbReference>
<dbReference type="InterPro" id="IPR000172">
    <property type="entry name" value="GMC_OxRdtase_N"/>
</dbReference>
<feature type="binding site" evidence="5">
    <location>
        <position position="255"/>
    </location>
    <ligand>
        <name>FAD</name>
        <dbReference type="ChEBI" id="CHEBI:57692"/>
    </ligand>
</feature>
<feature type="domain" description="Glucose-methanol-choline oxidoreductase N-terminal" evidence="7">
    <location>
        <begin position="99"/>
        <end position="122"/>
    </location>
</feature>
<evidence type="ECO:0000256" key="1">
    <source>
        <dbReference type="ARBA" id="ARBA00001974"/>
    </source>
</evidence>
<evidence type="ECO:0000313" key="9">
    <source>
        <dbReference type="EMBL" id="KAJ3724228.1"/>
    </source>
</evidence>
<dbReference type="PANTHER" id="PTHR11552:SF147">
    <property type="entry name" value="CHOLINE DEHYDROGENASE, MITOCHONDRIAL"/>
    <property type="match status" value="1"/>
</dbReference>
<organism evidence="9 10">
    <name type="scientific">Lentinula guzmanii</name>
    <dbReference type="NCBI Taxonomy" id="2804957"/>
    <lineage>
        <taxon>Eukaryota</taxon>
        <taxon>Fungi</taxon>
        <taxon>Dikarya</taxon>
        <taxon>Basidiomycota</taxon>
        <taxon>Agaricomycotina</taxon>
        <taxon>Agaricomycetes</taxon>
        <taxon>Agaricomycetidae</taxon>
        <taxon>Agaricales</taxon>
        <taxon>Marasmiineae</taxon>
        <taxon>Omphalotaceae</taxon>
        <taxon>Lentinula</taxon>
    </lineage>
</organism>
<dbReference type="PIRSF" id="PIRSF000137">
    <property type="entry name" value="Alcohol_oxidase"/>
    <property type="match status" value="1"/>
</dbReference>
<dbReference type="PROSITE" id="PS00624">
    <property type="entry name" value="GMC_OXRED_2"/>
    <property type="match status" value="1"/>
</dbReference>
<dbReference type="InterPro" id="IPR007867">
    <property type="entry name" value="GMC_OxRtase_C"/>
</dbReference>
<evidence type="ECO:0000256" key="5">
    <source>
        <dbReference type="PIRSR" id="PIRSR000137-2"/>
    </source>
</evidence>
<evidence type="ECO:0000256" key="6">
    <source>
        <dbReference type="RuleBase" id="RU003968"/>
    </source>
</evidence>
<evidence type="ECO:0000256" key="2">
    <source>
        <dbReference type="ARBA" id="ARBA00010790"/>
    </source>
</evidence>
<dbReference type="PROSITE" id="PS00623">
    <property type="entry name" value="GMC_OXRED_1"/>
    <property type="match status" value="1"/>
</dbReference>
<comment type="similarity">
    <text evidence="2 6">Belongs to the GMC oxidoreductase family.</text>
</comment>
<comment type="caution">
    <text evidence="9">The sequence shown here is derived from an EMBL/GenBank/DDBJ whole genome shotgun (WGS) entry which is preliminary data.</text>
</comment>
<dbReference type="InterPro" id="IPR036188">
    <property type="entry name" value="FAD/NAD-bd_sf"/>
</dbReference>
<evidence type="ECO:0000256" key="4">
    <source>
        <dbReference type="ARBA" id="ARBA00022827"/>
    </source>
</evidence>
<name>A0AA38JDA3_9AGAR</name>
<dbReference type="GO" id="GO:0050660">
    <property type="term" value="F:flavin adenine dinucleotide binding"/>
    <property type="evidence" value="ECO:0007669"/>
    <property type="project" value="InterPro"/>
</dbReference>
<dbReference type="InterPro" id="IPR012132">
    <property type="entry name" value="GMC_OxRdtase"/>
</dbReference>
<dbReference type="Pfam" id="PF05199">
    <property type="entry name" value="GMC_oxred_C"/>
    <property type="match status" value="1"/>
</dbReference>
<evidence type="ECO:0000259" key="7">
    <source>
        <dbReference type="PROSITE" id="PS00623"/>
    </source>
</evidence>